<feature type="transmembrane region" description="Helical" evidence="1">
    <location>
        <begin position="43"/>
        <end position="65"/>
    </location>
</feature>
<dbReference type="AlphaFoldDB" id="A0A850PG37"/>
<protein>
    <submittedName>
        <fullName evidence="2">Uncharacterized protein</fullName>
    </submittedName>
</protein>
<evidence type="ECO:0000313" key="3">
    <source>
        <dbReference type="Proteomes" id="UP000585665"/>
    </source>
</evidence>
<dbReference type="EMBL" id="JABXXR010000027">
    <property type="protein sequence ID" value="NVN40121.1"/>
    <property type="molecule type" value="Genomic_DNA"/>
</dbReference>
<gene>
    <name evidence="2" type="ORF">HUK82_06020</name>
</gene>
<proteinExistence type="predicted"/>
<sequence>MGQGSGRPLAGGWTWQLAAVCLAAWAAGYAVCRCVDPAAVFGVQAWLVAALPIVITALFAAFAGAGR</sequence>
<organism evidence="2 3">
    <name type="scientific">Ameyamaea chiangmaiensis</name>
    <dbReference type="NCBI Taxonomy" id="442969"/>
    <lineage>
        <taxon>Bacteria</taxon>
        <taxon>Pseudomonadati</taxon>
        <taxon>Pseudomonadota</taxon>
        <taxon>Alphaproteobacteria</taxon>
        <taxon>Acetobacterales</taxon>
        <taxon>Acetobacteraceae</taxon>
        <taxon>Ameyamaea</taxon>
    </lineage>
</organism>
<keyword evidence="1" id="KW-0472">Membrane</keyword>
<reference evidence="2 3" key="1">
    <citation type="submission" date="2020-06" db="EMBL/GenBank/DDBJ databases">
        <title>Description of novel acetic acid bacteria.</title>
        <authorList>
            <person name="Sombolestani A."/>
        </authorList>
    </citation>
    <scope>NUCLEOTIDE SEQUENCE [LARGE SCALE GENOMIC DNA]</scope>
    <source>
        <strain evidence="2 3">LMG 27010</strain>
    </source>
</reference>
<feature type="transmembrane region" description="Helical" evidence="1">
    <location>
        <begin position="12"/>
        <end position="31"/>
    </location>
</feature>
<keyword evidence="3" id="KW-1185">Reference proteome</keyword>
<evidence type="ECO:0000313" key="2">
    <source>
        <dbReference type="EMBL" id="NVN40121.1"/>
    </source>
</evidence>
<name>A0A850PG37_9PROT</name>
<keyword evidence="1" id="KW-1133">Transmembrane helix</keyword>
<dbReference type="Proteomes" id="UP000585665">
    <property type="component" value="Unassembled WGS sequence"/>
</dbReference>
<keyword evidence="1" id="KW-0812">Transmembrane</keyword>
<comment type="caution">
    <text evidence="2">The sequence shown here is derived from an EMBL/GenBank/DDBJ whole genome shotgun (WGS) entry which is preliminary data.</text>
</comment>
<evidence type="ECO:0000256" key="1">
    <source>
        <dbReference type="SAM" id="Phobius"/>
    </source>
</evidence>
<accession>A0A850PG37</accession>